<evidence type="ECO:0000313" key="3">
    <source>
        <dbReference type="RefSeq" id="XP_042589752.1"/>
    </source>
</evidence>
<gene>
    <name evidence="3" type="primary">LOC109064852</name>
</gene>
<reference evidence="3" key="1">
    <citation type="submission" date="2025-08" db="UniProtKB">
        <authorList>
            <consortium name="RefSeq"/>
        </authorList>
    </citation>
    <scope>IDENTIFICATION</scope>
    <source>
        <tissue evidence="3">Muscle</tissue>
    </source>
</reference>
<feature type="transmembrane region" description="Helical" evidence="2">
    <location>
        <begin position="242"/>
        <end position="268"/>
    </location>
</feature>
<keyword evidence="2" id="KW-0812">Transmembrane</keyword>
<keyword evidence="2" id="KW-0472">Membrane</keyword>
<dbReference type="GeneID" id="109064852"/>
<sequence>MSLSTKCAPDLPSVNMNLSCTCGHMIYIHRTDCTMDKNGFLWSDALLPNSSIVCVVAFLTLAVMELIVFIVIQLLMEVQSYTSPTVKVSPDVIRESSSVKINCETPADVPVNQCYFYINSEEKNVKPSWRCELDLTGAEVFRWAAVKSPGSLNIICYYTIQGIDKTFNHSPPATVTVRALPVMSTSEATTYTTTVTSTGEALATTTQTVSTETSTQKDSQIDTFSATIAVTFTTASPRTGTWFIVLVSTGVAVFLSGLTGLICLCWFASQKRRKLLIKTEVPSQGIAMSCSEPAEIYSLITSVPETTQPISGDLEHPESHQDSTADPTDTQSFIMSVNSIYQPSDVLVNKQKQGNAEENENVYHLYSMIPDQPVHSNAEDHVYSLVKMH</sequence>
<dbReference type="Proteomes" id="UP001155660">
    <property type="component" value="Chromosome B11"/>
</dbReference>
<dbReference type="RefSeq" id="XP_042589752.1">
    <property type="nucleotide sequence ID" value="XM_042733818.1"/>
</dbReference>
<organism evidence="3">
    <name type="scientific">Cyprinus carpio</name>
    <name type="common">Common carp</name>
    <dbReference type="NCBI Taxonomy" id="7962"/>
    <lineage>
        <taxon>Eukaryota</taxon>
        <taxon>Metazoa</taxon>
        <taxon>Chordata</taxon>
        <taxon>Craniata</taxon>
        <taxon>Vertebrata</taxon>
        <taxon>Euteleostomi</taxon>
        <taxon>Actinopterygii</taxon>
        <taxon>Neopterygii</taxon>
        <taxon>Teleostei</taxon>
        <taxon>Ostariophysi</taxon>
        <taxon>Cypriniformes</taxon>
        <taxon>Cyprinidae</taxon>
        <taxon>Cyprininae</taxon>
        <taxon>Cyprinus</taxon>
    </lineage>
</organism>
<evidence type="ECO:0000256" key="2">
    <source>
        <dbReference type="SAM" id="Phobius"/>
    </source>
</evidence>
<evidence type="ECO:0000256" key="1">
    <source>
        <dbReference type="SAM" id="MobiDB-lite"/>
    </source>
</evidence>
<feature type="region of interest" description="Disordered" evidence="1">
    <location>
        <begin position="307"/>
        <end position="328"/>
    </location>
</feature>
<accession>A0A9Q9WUC9</accession>
<proteinExistence type="predicted"/>
<feature type="transmembrane region" description="Helical" evidence="2">
    <location>
        <begin position="52"/>
        <end position="76"/>
    </location>
</feature>
<dbReference type="KEGG" id="ccar:109064852"/>
<feature type="compositionally biased region" description="Basic and acidic residues" evidence="1">
    <location>
        <begin position="313"/>
        <end position="323"/>
    </location>
</feature>
<keyword evidence="2" id="KW-1133">Transmembrane helix</keyword>
<dbReference type="AlphaFoldDB" id="A0A9Q9WUC9"/>
<protein>
    <submittedName>
        <fullName evidence="3">Uncharacterized protein LOC109064852 isoform X1</fullName>
    </submittedName>
</protein>
<dbReference type="OrthoDB" id="8938325at2759"/>
<name>A0A9Q9WUC9_CYPCA</name>